<evidence type="ECO:0000313" key="3">
    <source>
        <dbReference type="EMBL" id="MCF2531163.1"/>
    </source>
</evidence>
<evidence type="ECO:0000256" key="1">
    <source>
        <dbReference type="SAM" id="SignalP"/>
    </source>
</evidence>
<sequence>MPLLILTAMFVVQFALAAHAQHIAQSAASRALAAARADRSSGDDGQARAEAILQALGSGVLKNTKVSVVRDADQVRVEITGTAIEVVPGVRLSVKAIAVGPVEKFRPDSRTFTAASRTRIPGSEAGW</sequence>
<proteinExistence type="predicted"/>
<name>A0AA41U1W5_9ACTN</name>
<keyword evidence="4" id="KW-1185">Reference proteome</keyword>
<dbReference type="EMBL" id="JAKFHA010000021">
    <property type="protein sequence ID" value="MCF2531163.1"/>
    <property type="molecule type" value="Genomic_DNA"/>
</dbReference>
<accession>A0AA41U1W5</accession>
<organism evidence="3 4">
    <name type="scientific">Yinghuangia soli</name>
    <dbReference type="NCBI Taxonomy" id="2908204"/>
    <lineage>
        <taxon>Bacteria</taxon>
        <taxon>Bacillati</taxon>
        <taxon>Actinomycetota</taxon>
        <taxon>Actinomycetes</taxon>
        <taxon>Kitasatosporales</taxon>
        <taxon>Streptomycetaceae</taxon>
        <taxon>Yinghuangia</taxon>
    </lineage>
</organism>
<evidence type="ECO:0000313" key="4">
    <source>
        <dbReference type="Proteomes" id="UP001165378"/>
    </source>
</evidence>
<reference evidence="3" key="1">
    <citation type="submission" date="2022-01" db="EMBL/GenBank/DDBJ databases">
        <title>Genome-Based Taxonomic Classification of the Phylum Actinobacteria.</title>
        <authorList>
            <person name="Gao Y."/>
        </authorList>
    </citation>
    <scope>NUCLEOTIDE SEQUENCE</scope>
    <source>
        <strain evidence="3">KLBMP 8922</strain>
    </source>
</reference>
<dbReference type="InterPro" id="IPR012495">
    <property type="entry name" value="TadE-like_dom"/>
</dbReference>
<comment type="caution">
    <text evidence="3">The sequence shown here is derived from an EMBL/GenBank/DDBJ whole genome shotgun (WGS) entry which is preliminary data.</text>
</comment>
<gene>
    <name evidence="3" type="ORF">LZ495_28645</name>
</gene>
<dbReference type="Proteomes" id="UP001165378">
    <property type="component" value="Unassembled WGS sequence"/>
</dbReference>
<feature type="signal peptide" evidence="1">
    <location>
        <begin position="1"/>
        <end position="17"/>
    </location>
</feature>
<dbReference type="Pfam" id="PF07811">
    <property type="entry name" value="TadE"/>
    <property type="match status" value="1"/>
</dbReference>
<keyword evidence="1" id="KW-0732">Signal</keyword>
<protein>
    <submittedName>
        <fullName evidence="3">Pilus assembly protein</fullName>
    </submittedName>
</protein>
<dbReference type="AlphaFoldDB" id="A0AA41U1W5"/>
<feature type="domain" description="TadE-like" evidence="2">
    <location>
        <begin position="1"/>
        <end position="31"/>
    </location>
</feature>
<feature type="chain" id="PRO_5041335414" evidence="1">
    <location>
        <begin position="18"/>
        <end position="127"/>
    </location>
</feature>
<evidence type="ECO:0000259" key="2">
    <source>
        <dbReference type="Pfam" id="PF07811"/>
    </source>
</evidence>